<dbReference type="EMBL" id="BAAASG010000008">
    <property type="protein sequence ID" value="GAA2494508.1"/>
    <property type="molecule type" value="Genomic_DNA"/>
</dbReference>
<comment type="caution">
    <text evidence="1">The sequence shown here is derived from an EMBL/GenBank/DDBJ whole genome shotgun (WGS) entry which is preliminary data.</text>
</comment>
<organism evidence="1 2">
    <name type="scientific">Streptomyces longisporus</name>
    <dbReference type="NCBI Taxonomy" id="1948"/>
    <lineage>
        <taxon>Bacteria</taxon>
        <taxon>Bacillati</taxon>
        <taxon>Actinomycetota</taxon>
        <taxon>Actinomycetes</taxon>
        <taxon>Kitasatosporales</taxon>
        <taxon>Streptomycetaceae</taxon>
        <taxon>Streptomyces</taxon>
    </lineage>
</organism>
<sequence length="176" mass="18799">MGAAAGESVLDVSTGSRDSQVAELWVRSGMDPEAPEAVVVAVVIDPHGSPEERAVGELFSYAYEGEDCFMLVGTDGWAERRLHGEVLSVEIVVHRAVLEALAIDAAGFPERPLVEPDAVRLLRVSTPVAGRHYEQALDVTAVLKAPAQVTPQQLVADLHSGEAWPLFLAPRPPAMT</sequence>
<name>A0ABN3M218_STRLO</name>
<dbReference type="Proteomes" id="UP001501777">
    <property type="component" value="Unassembled WGS sequence"/>
</dbReference>
<accession>A0ABN3M218</accession>
<proteinExistence type="predicted"/>
<keyword evidence="2" id="KW-1185">Reference proteome</keyword>
<reference evidence="1 2" key="1">
    <citation type="journal article" date="2019" name="Int. J. Syst. Evol. Microbiol.">
        <title>The Global Catalogue of Microorganisms (GCM) 10K type strain sequencing project: providing services to taxonomists for standard genome sequencing and annotation.</title>
        <authorList>
            <consortium name="The Broad Institute Genomics Platform"/>
            <consortium name="The Broad Institute Genome Sequencing Center for Infectious Disease"/>
            <person name="Wu L."/>
            <person name="Ma J."/>
        </authorList>
    </citation>
    <scope>NUCLEOTIDE SEQUENCE [LARGE SCALE GENOMIC DNA]</scope>
    <source>
        <strain evidence="1 2">JCM 4395</strain>
    </source>
</reference>
<protein>
    <submittedName>
        <fullName evidence="1">Uncharacterized protein</fullName>
    </submittedName>
</protein>
<evidence type="ECO:0000313" key="2">
    <source>
        <dbReference type="Proteomes" id="UP001501777"/>
    </source>
</evidence>
<gene>
    <name evidence="1" type="ORF">GCM10010276_38520</name>
</gene>
<evidence type="ECO:0000313" key="1">
    <source>
        <dbReference type="EMBL" id="GAA2494508.1"/>
    </source>
</evidence>